<dbReference type="OrthoDB" id="3029913at2759"/>
<evidence type="ECO:0000313" key="1">
    <source>
        <dbReference type="EMBL" id="OCL13674.1"/>
    </source>
</evidence>
<evidence type="ECO:0000313" key="2">
    <source>
        <dbReference type="Proteomes" id="UP000250140"/>
    </source>
</evidence>
<proteinExistence type="predicted"/>
<gene>
    <name evidence="1" type="ORF">AOQ84DRAFT_371964</name>
</gene>
<protein>
    <submittedName>
        <fullName evidence="1">Uncharacterized protein</fullName>
    </submittedName>
</protein>
<keyword evidence="2" id="KW-1185">Reference proteome</keyword>
<name>A0A8E2FAZ4_9PEZI</name>
<dbReference type="AlphaFoldDB" id="A0A8E2FAZ4"/>
<reference evidence="1 2" key="1">
    <citation type="journal article" date="2016" name="Nat. Commun.">
        <title>Ectomycorrhizal ecology is imprinted in the genome of the dominant symbiotic fungus Cenococcum geophilum.</title>
        <authorList>
            <consortium name="DOE Joint Genome Institute"/>
            <person name="Peter M."/>
            <person name="Kohler A."/>
            <person name="Ohm R.A."/>
            <person name="Kuo A."/>
            <person name="Krutzmann J."/>
            <person name="Morin E."/>
            <person name="Arend M."/>
            <person name="Barry K.W."/>
            <person name="Binder M."/>
            <person name="Choi C."/>
            <person name="Clum A."/>
            <person name="Copeland A."/>
            <person name="Grisel N."/>
            <person name="Haridas S."/>
            <person name="Kipfer T."/>
            <person name="LaButti K."/>
            <person name="Lindquist E."/>
            <person name="Lipzen A."/>
            <person name="Maire R."/>
            <person name="Meier B."/>
            <person name="Mihaltcheva S."/>
            <person name="Molinier V."/>
            <person name="Murat C."/>
            <person name="Poggeler S."/>
            <person name="Quandt C.A."/>
            <person name="Sperisen C."/>
            <person name="Tritt A."/>
            <person name="Tisserant E."/>
            <person name="Crous P.W."/>
            <person name="Henrissat B."/>
            <person name="Nehls U."/>
            <person name="Egli S."/>
            <person name="Spatafora J.W."/>
            <person name="Grigoriev I.V."/>
            <person name="Martin F.M."/>
        </authorList>
    </citation>
    <scope>NUCLEOTIDE SEQUENCE [LARGE SCALE GENOMIC DNA]</scope>
    <source>
        <strain evidence="1 2">CBS 207.34</strain>
    </source>
</reference>
<dbReference type="EMBL" id="KV748684">
    <property type="protein sequence ID" value="OCL13674.1"/>
    <property type="molecule type" value="Genomic_DNA"/>
</dbReference>
<accession>A0A8E2FAZ4</accession>
<dbReference type="Proteomes" id="UP000250140">
    <property type="component" value="Unassembled WGS sequence"/>
</dbReference>
<sequence length="1029" mass="114912">MQKLLQLYSSYVPGLVAGSYTIEAQQRITSTNKEYGTEHYHVYNRKKSVTLDRTKSDFDPNSPTEAQLFEVVAPQFNFGPQLINSHYPLDGHQDQGRILPQICLEDSHLPWERQADTTWDRLLDGDQNANKDFIDADGKVVAETDALKRNAIPWIALMVFDHEDPPLLTDSEARSLMKDNTVPSWVDLAKQSSNGAFQMKVKGCVDILVSNRANFEKGEVATLVDELKYITNPSSQERITAIFPTKATFEKLFPDISRLRYAAHVRNINTAGFPDAGTKPVTQICHLVLVEHFEKTKQSLTGGDADRVGLVYLSLQTYTALPPDPANFIDSIKHCLEGMQVLRPSKDVFDALSKQTQQAVSDGNTQKQKAPMLCLNGLLQAIRWQDGGQRLGKETSFQPRAPSASEITVQGIFRAFSPTILDSKVESTKNALEANNVPTKSALITNMGANSQVVGDLPSGNVSAPQRIAAPTAGSAGDQIYNEPNTAGHNNSDWTIIHKWMSEKPYLSDIPAHILIPDPSFLPEESLRFFHIDDTWLDCLIDSALSAANHLERNTGVVPQIPEYGFILRSQIVKVMPDLRIAVTWKQPDSRHPFCRYTCPDDHAILCLLDRPPEELDFIEFAQPPHQQRFAFGDAFDPLTSQFRFSLREIFTDGTEAKDWVSMPQQPISNDIQKWLPDSSTRVVDFATMAPKVNEHVRASANEAKTRYIDYVVNGAELALDLNDPSYYFQIHPDEGTAWKPGQALTPWDRRLWCPKVLPPTDTTISTLPINSLDSEPIGPAPLPPKHADSTSPIHPITNAAPDKSTNVVFKDIPAMPANPSKLLGTSQPTSCFSVQIFADYNGPPKIWTDDNAFDKANYLATQNDYLYDLIFNVRKLPTKSKADFRLREIIINIPHSGIAAPAEPLINSASPSPRARVLSNQRFVPFLNWIKNFLQVRLVPRSADDHPVTVINDRRSREISFRLEEVDIPPTRTKPFVPIHGGPREQLGVCKVMIYERYETSAGVVSAAPAPTNVFLVKRDVRDDVKYG</sequence>
<organism evidence="1 2">
    <name type="scientific">Glonium stellatum</name>
    <dbReference type="NCBI Taxonomy" id="574774"/>
    <lineage>
        <taxon>Eukaryota</taxon>
        <taxon>Fungi</taxon>
        <taxon>Dikarya</taxon>
        <taxon>Ascomycota</taxon>
        <taxon>Pezizomycotina</taxon>
        <taxon>Dothideomycetes</taxon>
        <taxon>Pleosporomycetidae</taxon>
        <taxon>Gloniales</taxon>
        <taxon>Gloniaceae</taxon>
        <taxon>Glonium</taxon>
    </lineage>
</organism>